<feature type="region of interest" description="Disordered" evidence="1">
    <location>
        <begin position="150"/>
        <end position="211"/>
    </location>
</feature>
<feature type="compositionally biased region" description="Basic and acidic residues" evidence="1">
    <location>
        <begin position="199"/>
        <end position="211"/>
    </location>
</feature>
<evidence type="ECO:0000313" key="4">
    <source>
        <dbReference type="Proteomes" id="UP001419268"/>
    </source>
</evidence>
<evidence type="ECO:0000256" key="1">
    <source>
        <dbReference type="SAM" id="MobiDB-lite"/>
    </source>
</evidence>
<evidence type="ECO:0000313" key="3">
    <source>
        <dbReference type="EMBL" id="KAK9158626.1"/>
    </source>
</evidence>
<dbReference type="Proteomes" id="UP001419268">
    <property type="component" value="Unassembled WGS sequence"/>
</dbReference>
<feature type="compositionally biased region" description="Acidic residues" evidence="1">
    <location>
        <begin position="69"/>
        <end position="94"/>
    </location>
</feature>
<evidence type="ECO:0000256" key="2">
    <source>
        <dbReference type="SAM" id="Phobius"/>
    </source>
</evidence>
<name>A0AAP0KU28_9MAGN</name>
<proteinExistence type="predicted"/>
<gene>
    <name evidence="3" type="ORF">Scep_005200</name>
</gene>
<dbReference type="AlphaFoldDB" id="A0AAP0KU28"/>
<reference evidence="3 4" key="1">
    <citation type="submission" date="2024-01" db="EMBL/GenBank/DDBJ databases">
        <title>Genome assemblies of Stephania.</title>
        <authorList>
            <person name="Yang L."/>
        </authorList>
    </citation>
    <scope>NUCLEOTIDE SEQUENCE [LARGE SCALE GENOMIC DNA]</scope>
    <source>
        <strain evidence="3">JXDWG</strain>
        <tissue evidence="3">Leaf</tissue>
    </source>
</reference>
<sequence>MSVGNATLPQLSSARLKWARASKVPSNTVDTLVVIEEDLEGTETDVAAAYSQYESGEEEETPVKREETSNDEEDMNEEDSNYVDDEDAAVDEGTTEPVSRDPYDSQDDMNVDKGGKFVLIGYFAFCICLLAIASFSHDDDVGHDFLTKSVTADKGNDKGEDPTNKKVEDLARTIHFTPPSNPKDEERTKQHTPLPSPNQREEQPMEDSFKQ</sequence>
<dbReference type="EMBL" id="JBBNAG010000002">
    <property type="protein sequence ID" value="KAK9158626.1"/>
    <property type="molecule type" value="Genomic_DNA"/>
</dbReference>
<keyword evidence="2" id="KW-0472">Membrane</keyword>
<feature type="compositionally biased region" description="Basic and acidic residues" evidence="1">
    <location>
        <begin position="154"/>
        <end position="172"/>
    </location>
</feature>
<protein>
    <submittedName>
        <fullName evidence="3">Uncharacterized protein</fullName>
    </submittedName>
</protein>
<accession>A0AAP0KU28</accession>
<comment type="caution">
    <text evidence="3">The sequence shown here is derived from an EMBL/GenBank/DDBJ whole genome shotgun (WGS) entry which is preliminary data.</text>
</comment>
<feature type="transmembrane region" description="Helical" evidence="2">
    <location>
        <begin position="117"/>
        <end position="136"/>
    </location>
</feature>
<keyword evidence="2" id="KW-1133">Transmembrane helix</keyword>
<organism evidence="3 4">
    <name type="scientific">Stephania cephalantha</name>
    <dbReference type="NCBI Taxonomy" id="152367"/>
    <lineage>
        <taxon>Eukaryota</taxon>
        <taxon>Viridiplantae</taxon>
        <taxon>Streptophyta</taxon>
        <taxon>Embryophyta</taxon>
        <taxon>Tracheophyta</taxon>
        <taxon>Spermatophyta</taxon>
        <taxon>Magnoliopsida</taxon>
        <taxon>Ranunculales</taxon>
        <taxon>Menispermaceae</taxon>
        <taxon>Menispermoideae</taxon>
        <taxon>Cissampelideae</taxon>
        <taxon>Stephania</taxon>
    </lineage>
</organism>
<keyword evidence="4" id="KW-1185">Reference proteome</keyword>
<feature type="region of interest" description="Disordered" evidence="1">
    <location>
        <begin position="52"/>
        <end position="107"/>
    </location>
</feature>
<keyword evidence="2" id="KW-0812">Transmembrane</keyword>